<protein>
    <submittedName>
        <fullName evidence="1">Ribonucleotide-diphosphate reductase subunit beta</fullName>
    </submittedName>
</protein>
<evidence type="ECO:0000313" key="1">
    <source>
        <dbReference type="EMBL" id="SYV93806.1"/>
    </source>
</evidence>
<evidence type="ECO:0000313" key="2">
    <source>
        <dbReference type="Proteomes" id="UP000260136"/>
    </source>
</evidence>
<organism evidence="1 2">
    <name type="scientific">Mycoplasmoides gallisepticum</name>
    <name type="common">Mycoplasma gallisepticum</name>
    <dbReference type="NCBI Taxonomy" id="2096"/>
    <lineage>
        <taxon>Bacteria</taxon>
        <taxon>Bacillati</taxon>
        <taxon>Mycoplasmatota</taxon>
        <taxon>Mycoplasmoidales</taxon>
        <taxon>Mycoplasmoidaceae</taxon>
        <taxon>Mycoplasmoides</taxon>
    </lineage>
</organism>
<name>A0A3B0PQT2_MYCGL</name>
<reference evidence="2" key="1">
    <citation type="submission" date="2018-06" db="EMBL/GenBank/DDBJ databases">
        <authorList>
            <consortium name="Pathogen Informatics"/>
        </authorList>
    </citation>
    <scope>NUCLEOTIDE SEQUENCE [LARGE SCALE GENOMIC DNA]</scope>
    <source>
        <strain evidence="2">NCTC10115</strain>
    </source>
</reference>
<sequence length="43" mass="4994">MSNNNKYYDKSFSPLGYVANGQKGVMRSINWNVINDPKDLEVW</sequence>
<accession>A0A3B0PQT2</accession>
<dbReference type="Proteomes" id="UP000260136">
    <property type="component" value="Chromosome"/>
</dbReference>
<dbReference type="EMBL" id="LS991952">
    <property type="protein sequence ID" value="SYV93806.1"/>
    <property type="molecule type" value="Genomic_DNA"/>
</dbReference>
<gene>
    <name evidence="1" type="ORF">NCTC10115_00095</name>
</gene>
<proteinExistence type="predicted"/>
<dbReference type="AlphaFoldDB" id="A0A3B0PQT2"/>
<feature type="non-terminal residue" evidence="1">
    <location>
        <position position="43"/>
    </location>
</feature>